<comment type="caution">
    <text evidence="3">The sequence shown here is derived from an EMBL/GenBank/DDBJ whole genome shotgun (WGS) entry which is preliminary data.</text>
</comment>
<feature type="compositionally biased region" description="Polar residues" evidence="1">
    <location>
        <begin position="20"/>
        <end position="31"/>
    </location>
</feature>
<dbReference type="AlphaFoldDB" id="A0A9P6C2G1"/>
<feature type="transmembrane region" description="Helical" evidence="2">
    <location>
        <begin position="39"/>
        <end position="59"/>
    </location>
</feature>
<sequence>MSPQSSPTTSTSFQPTHTSNAHSNSSDGNDTSPIGSPPLILAFLAIGIFAAAMIAVFGWRRVHFGSFQFEGARGNGRRFGSTSTSDSSAEGSKLGKKPVLWDVWVDRGTKVDSVEYGFWD</sequence>
<dbReference type="Proteomes" id="UP000807342">
    <property type="component" value="Unassembled WGS sequence"/>
</dbReference>
<accession>A0A9P6C2G1</accession>
<evidence type="ECO:0000256" key="1">
    <source>
        <dbReference type="SAM" id="MobiDB-lite"/>
    </source>
</evidence>
<keyword evidence="2" id="KW-1133">Transmembrane helix</keyword>
<organism evidence="3 4">
    <name type="scientific">Macrolepiota fuliginosa MF-IS2</name>
    <dbReference type="NCBI Taxonomy" id="1400762"/>
    <lineage>
        <taxon>Eukaryota</taxon>
        <taxon>Fungi</taxon>
        <taxon>Dikarya</taxon>
        <taxon>Basidiomycota</taxon>
        <taxon>Agaricomycotina</taxon>
        <taxon>Agaricomycetes</taxon>
        <taxon>Agaricomycetidae</taxon>
        <taxon>Agaricales</taxon>
        <taxon>Agaricineae</taxon>
        <taxon>Agaricaceae</taxon>
        <taxon>Macrolepiota</taxon>
    </lineage>
</organism>
<feature type="non-terminal residue" evidence="3">
    <location>
        <position position="120"/>
    </location>
</feature>
<evidence type="ECO:0000313" key="4">
    <source>
        <dbReference type="Proteomes" id="UP000807342"/>
    </source>
</evidence>
<proteinExistence type="predicted"/>
<feature type="region of interest" description="Disordered" evidence="1">
    <location>
        <begin position="1"/>
        <end position="31"/>
    </location>
</feature>
<keyword evidence="2" id="KW-0472">Membrane</keyword>
<protein>
    <submittedName>
        <fullName evidence="3">Uncharacterized protein</fullName>
    </submittedName>
</protein>
<keyword evidence="4" id="KW-1185">Reference proteome</keyword>
<dbReference type="EMBL" id="MU151243">
    <property type="protein sequence ID" value="KAF9446484.1"/>
    <property type="molecule type" value="Genomic_DNA"/>
</dbReference>
<keyword evidence="2" id="KW-0812">Transmembrane</keyword>
<feature type="region of interest" description="Disordered" evidence="1">
    <location>
        <begin position="70"/>
        <end position="93"/>
    </location>
</feature>
<reference evidence="3" key="1">
    <citation type="submission" date="2020-11" db="EMBL/GenBank/DDBJ databases">
        <authorList>
            <consortium name="DOE Joint Genome Institute"/>
            <person name="Ahrendt S."/>
            <person name="Riley R."/>
            <person name="Andreopoulos W."/>
            <person name="Labutti K."/>
            <person name="Pangilinan J."/>
            <person name="Ruiz-Duenas F.J."/>
            <person name="Barrasa J.M."/>
            <person name="Sanchez-Garcia M."/>
            <person name="Camarero S."/>
            <person name="Miyauchi S."/>
            <person name="Serrano A."/>
            <person name="Linde D."/>
            <person name="Babiker R."/>
            <person name="Drula E."/>
            <person name="Ayuso-Fernandez I."/>
            <person name="Pacheco R."/>
            <person name="Padilla G."/>
            <person name="Ferreira P."/>
            <person name="Barriuso J."/>
            <person name="Kellner H."/>
            <person name="Castanera R."/>
            <person name="Alfaro M."/>
            <person name="Ramirez L."/>
            <person name="Pisabarro A.G."/>
            <person name="Kuo A."/>
            <person name="Tritt A."/>
            <person name="Lipzen A."/>
            <person name="He G."/>
            <person name="Yan M."/>
            <person name="Ng V."/>
            <person name="Cullen D."/>
            <person name="Martin F."/>
            <person name="Rosso M.-N."/>
            <person name="Henrissat B."/>
            <person name="Hibbett D."/>
            <person name="Martinez A.T."/>
            <person name="Grigoriev I.V."/>
        </authorList>
    </citation>
    <scope>NUCLEOTIDE SEQUENCE</scope>
    <source>
        <strain evidence="3">MF-IS2</strain>
    </source>
</reference>
<evidence type="ECO:0000256" key="2">
    <source>
        <dbReference type="SAM" id="Phobius"/>
    </source>
</evidence>
<name>A0A9P6C2G1_9AGAR</name>
<gene>
    <name evidence="3" type="ORF">P691DRAFT_803904</name>
</gene>
<feature type="compositionally biased region" description="Low complexity" evidence="1">
    <location>
        <begin position="1"/>
        <end position="19"/>
    </location>
</feature>
<evidence type="ECO:0000313" key="3">
    <source>
        <dbReference type="EMBL" id="KAF9446484.1"/>
    </source>
</evidence>